<organism evidence="1 2">
    <name type="scientific">Pseudoalteromonas arctica A 37-1-2</name>
    <dbReference type="NCBI Taxonomy" id="1117313"/>
    <lineage>
        <taxon>Bacteria</taxon>
        <taxon>Pseudomonadati</taxon>
        <taxon>Pseudomonadota</taxon>
        <taxon>Gammaproteobacteria</taxon>
        <taxon>Alteromonadales</taxon>
        <taxon>Pseudoalteromonadaceae</taxon>
        <taxon>Pseudoalteromonas</taxon>
    </lineage>
</organism>
<gene>
    <name evidence="1" type="ORF">PARC_a3698</name>
</gene>
<evidence type="ECO:0000313" key="2">
    <source>
        <dbReference type="Proteomes" id="UP000016505"/>
    </source>
</evidence>
<accession>A0A290S814</accession>
<proteinExistence type="predicted"/>
<sequence length="48" mass="5587">MLLKDSALSCFDFTFLKVKVITHSQFVFGNKNKNSEFIELSKDIKLFN</sequence>
<reference evidence="1 2" key="1">
    <citation type="journal article" date="2012" name="J. Bacteriol.">
        <title>Genome sequences of type strains of seven species of the marine bacterium Pseudoalteromonas.</title>
        <authorList>
            <person name="Xie B.B."/>
            <person name="Shu Y.L."/>
            <person name="Qin Q.L."/>
            <person name="Rong J.C."/>
            <person name="Zhang X.Y."/>
            <person name="Chen X.L."/>
            <person name="Shi M."/>
            <person name="He H.L."/>
            <person name="Zhou B.C."/>
            <person name="Zhang Y.Z."/>
        </authorList>
    </citation>
    <scope>NUCLEOTIDE SEQUENCE [LARGE SCALE GENOMIC DNA]</scope>
    <source>
        <strain evidence="1 2">A 37-1-2</strain>
    </source>
</reference>
<name>A0A290S814_9GAMM</name>
<dbReference type="KEGG" id="part:PARC_a3698"/>
<dbReference type="Proteomes" id="UP000016505">
    <property type="component" value="Chromosome I"/>
</dbReference>
<protein>
    <submittedName>
        <fullName evidence="1">Uncharacterized protein</fullName>
    </submittedName>
</protein>
<dbReference type="AlphaFoldDB" id="A0A290S814"/>
<dbReference type="EMBL" id="CP011025">
    <property type="protein sequence ID" value="ATC88029.1"/>
    <property type="molecule type" value="Genomic_DNA"/>
</dbReference>
<evidence type="ECO:0000313" key="1">
    <source>
        <dbReference type="EMBL" id="ATC88029.1"/>
    </source>
</evidence>